<reference evidence="6" key="1">
    <citation type="submission" date="2024-02" db="UniProtKB">
        <authorList>
            <consortium name="WormBaseParasite"/>
        </authorList>
    </citation>
    <scope>IDENTIFICATION</scope>
</reference>
<dbReference type="Pfam" id="PF09727">
    <property type="entry name" value="CortBP2"/>
    <property type="match status" value="1"/>
</dbReference>
<accession>A0AAF3FF41</accession>
<feature type="compositionally biased region" description="Low complexity" evidence="3">
    <location>
        <begin position="357"/>
        <end position="368"/>
    </location>
</feature>
<keyword evidence="1 2" id="KW-0175">Coiled coil</keyword>
<feature type="compositionally biased region" description="Basic and acidic residues" evidence="3">
    <location>
        <begin position="491"/>
        <end position="500"/>
    </location>
</feature>
<name>A0AAF3FF41_9BILA</name>
<dbReference type="PANTHER" id="PTHR23166:SF5">
    <property type="entry name" value="CTTNBP2 N-TERMINAL-LIKE PROTEIN"/>
    <property type="match status" value="1"/>
</dbReference>
<evidence type="ECO:0000313" key="5">
    <source>
        <dbReference type="Proteomes" id="UP000887575"/>
    </source>
</evidence>
<feature type="compositionally biased region" description="Low complexity" evidence="3">
    <location>
        <begin position="328"/>
        <end position="350"/>
    </location>
</feature>
<dbReference type="AlphaFoldDB" id="A0AAF3FF41"/>
<proteinExistence type="predicted"/>
<keyword evidence="5" id="KW-1185">Reference proteome</keyword>
<dbReference type="InterPro" id="IPR050719">
    <property type="entry name" value="Cortactin-Actin_Reg"/>
</dbReference>
<feature type="region of interest" description="Disordered" evidence="3">
    <location>
        <begin position="489"/>
        <end position="516"/>
    </location>
</feature>
<evidence type="ECO:0000256" key="2">
    <source>
        <dbReference type="SAM" id="Coils"/>
    </source>
</evidence>
<sequence>MEFDYDDSTAKCLPSPYDNGTGNDTMIETQNGGFVSLLKNDLVRLLQFVEQELEKRDDCIQKLKDDRTRQMLFEAKYGRISMNDPLVALRRDSEVAGEQIDEDAIGRLYESQLVQLEKLIAAQKKSHNRAKMILSTTERRHAKALKELELEKERKSRYAAQGDDVVAFLENERAKLQQQVEFQIGEVANAKVETEKVEKKLQVEKEKHKAMILFLINERKQLLLKIHEMRLKGEPPNVPDGYDVSMEELRREVEKLKIERDTLGNANKALRAENLSLKEVVRGHEADLLLLRRNLIRNPAELTSAGVEGSLVLANRMSSTPSATLPGPSSRPTSRISTSSSFPSSTNDSSRLPRAPPTQIIATTITPARSKPNPPMTRLPSTPTARNPQSPTKKTPAMGVGVNSVRQQRPISVSTPQVPTTHRFTAEPELQQLEEAIHELEMTSSDPSPTSSFTKGKTEPRRVEIPVKSPNNTAQITTATTATVKASIAKAPEKPAERKLSGTIKKGSLLKAFSGK</sequence>
<evidence type="ECO:0000256" key="1">
    <source>
        <dbReference type="ARBA" id="ARBA00023054"/>
    </source>
</evidence>
<dbReference type="PANTHER" id="PTHR23166">
    <property type="entry name" value="FILAMIN/GPBP-INTERACTING PROTEIN"/>
    <property type="match status" value="1"/>
</dbReference>
<feature type="region of interest" description="Disordered" evidence="3">
    <location>
        <begin position="441"/>
        <end position="460"/>
    </location>
</feature>
<dbReference type="Proteomes" id="UP000887575">
    <property type="component" value="Unassembled WGS sequence"/>
</dbReference>
<feature type="coiled-coil region" evidence="2">
    <location>
        <begin position="246"/>
        <end position="273"/>
    </location>
</feature>
<feature type="compositionally biased region" description="Low complexity" evidence="3">
    <location>
        <begin position="443"/>
        <end position="452"/>
    </location>
</feature>
<feature type="compositionally biased region" description="Polar residues" evidence="3">
    <location>
        <begin position="379"/>
        <end position="393"/>
    </location>
</feature>
<feature type="domain" description="Cortactin-binding protein-2 N-terminal" evidence="4">
    <location>
        <begin position="37"/>
        <end position="221"/>
    </location>
</feature>
<feature type="coiled-coil region" evidence="2">
    <location>
        <begin position="134"/>
        <end position="207"/>
    </location>
</feature>
<feature type="region of interest" description="Disordered" evidence="3">
    <location>
        <begin position="318"/>
        <end position="402"/>
    </location>
</feature>
<organism evidence="5 6">
    <name type="scientific">Mesorhabditis belari</name>
    <dbReference type="NCBI Taxonomy" id="2138241"/>
    <lineage>
        <taxon>Eukaryota</taxon>
        <taxon>Metazoa</taxon>
        <taxon>Ecdysozoa</taxon>
        <taxon>Nematoda</taxon>
        <taxon>Chromadorea</taxon>
        <taxon>Rhabditida</taxon>
        <taxon>Rhabditina</taxon>
        <taxon>Rhabditomorpha</taxon>
        <taxon>Rhabditoidea</taxon>
        <taxon>Rhabditidae</taxon>
        <taxon>Mesorhabditinae</taxon>
        <taxon>Mesorhabditis</taxon>
    </lineage>
</organism>
<protein>
    <submittedName>
        <fullName evidence="6">Cortactin-binding protein-2 N-terminal domain-containing protein</fullName>
    </submittedName>
</protein>
<evidence type="ECO:0000259" key="4">
    <source>
        <dbReference type="Pfam" id="PF09727"/>
    </source>
</evidence>
<dbReference type="InterPro" id="IPR019131">
    <property type="entry name" value="Cortactin-binding_p2_N"/>
</dbReference>
<evidence type="ECO:0000313" key="6">
    <source>
        <dbReference type="WBParaSite" id="MBELARI_LOCUS5652"/>
    </source>
</evidence>
<evidence type="ECO:0000256" key="3">
    <source>
        <dbReference type="SAM" id="MobiDB-lite"/>
    </source>
</evidence>
<dbReference type="WBParaSite" id="MBELARI_LOCUS5652">
    <property type="protein sequence ID" value="MBELARI_LOCUS5652"/>
    <property type="gene ID" value="MBELARI_LOCUS5652"/>
</dbReference>